<reference evidence="1 2" key="1">
    <citation type="submission" date="2024-10" db="EMBL/GenBank/DDBJ databases">
        <authorList>
            <person name="Kim D."/>
        </authorList>
    </citation>
    <scope>NUCLEOTIDE SEQUENCE [LARGE SCALE GENOMIC DNA]</scope>
    <source>
        <strain evidence="1">BH-2024</strain>
    </source>
</reference>
<organism evidence="1 2">
    <name type="scientific">Heterodera trifolii</name>
    <dbReference type="NCBI Taxonomy" id="157864"/>
    <lineage>
        <taxon>Eukaryota</taxon>
        <taxon>Metazoa</taxon>
        <taxon>Ecdysozoa</taxon>
        <taxon>Nematoda</taxon>
        <taxon>Chromadorea</taxon>
        <taxon>Rhabditida</taxon>
        <taxon>Tylenchina</taxon>
        <taxon>Tylenchomorpha</taxon>
        <taxon>Tylenchoidea</taxon>
        <taxon>Heteroderidae</taxon>
        <taxon>Heteroderinae</taxon>
        <taxon>Heterodera</taxon>
    </lineage>
</organism>
<name>A0ABD2L6I5_9BILA</name>
<comment type="caution">
    <text evidence="1">The sequence shown here is derived from an EMBL/GenBank/DDBJ whole genome shotgun (WGS) entry which is preliminary data.</text>
</comment>
<dbReference type="EMBL" id="JBICBT010000528">
    <property type="protein sequence ID" value="KAL3110855.1"/>
    <property type="molecule type" value="Genomic_DNA"/>
</dbReference>
<evidence type="ECO:0000313" key="1">
    <source>
        <dbReference type="EMBL" id="KAL3110855.1"/>
    </source>
</evidence>
<protein>
    <submittedName>
        <fullName evidence="1">Uncharacterized protein</fullName>
    </submittedName>
</protein>
<dbReference type="AlphaFoldDB" id="A0ABD2L6I5"/>
<accession>A0ABD2L6I5</accession>
<proteinExistence type="predicted"/>
<gene>
    <name evidence="1" type="ORF">niasHT_014792</name>
</gene>
<sequence>MPSSNSFYVILPSNRNVEGNRTNSFRVRLPRKLQFNSEWDVGLGVIIYPHSWPSLGTSEDQFVQIEWKIGENVQIPIPSSNVTNPVELWKSLYKLLEEGNKPLANKVEGVQKKFTEAANTARQLGRAEYIKKQQQQQRDKRNVNDDEEQLLNALLAGVDTLLDLYGATSGGLLEREKRAATSKVPLRN</sequence>
<evidence type="ECO:0000313" key="2">
    <source>
        <dbReference type="Proteomes" id="UP001620626"/>
    </source>
</evidence>
<dbReference type="Proteomes" id="UP001620626">
    <property type="component" value="Unassembled WGS sequence"/>
</dbReference>
<keyword evidence="2" id="KW-1185">Reference proteome</keyword>